<feature type="transmembrane region" description="Helical" evidence="6">
    <location>
        <begin position="179"/>
        <end position="197"/>
    </location>
</feature>
<comment type="subcellular location">
    <subcellularLocation>
        <location evidence="1">Cell membrane</location>
        <topology evidence="1">Multi-pass membrane protein</topology>
    </subcellularLocation>
</comment>
<reference evidence="7 8" key="1">
    <citation type="submission" date="2019-08" db="EMBL/GenBank/DDBJ databases">
        <authorList>
            <person name="Wang G."/>
            <person name="Xu Z."/>
        </authorList>
    </citation>
    <scope>NUCLEOTIDE SEQUENCE [LARGE SCALE GENOMIC DNA]</scope>
    <source>
        <strain evidence="7 8">ZX</strain>
    </source>
</reference>
<dbReference type="GO" id="GO:0033228">
    <property type="term" value="P:cysteine export across plasma membrane"/>
    <property type="evidence" value="ECO:0007669"/>
    <property type="project" value="TreeGrafter"/>
</dbReference>
<gene>
    <name evidence="7" type="ORF">FYJ91_01375</name>
</gene>
<name>A0A5D9CC49_9SPHN</name>
<sequence>MTPELLAAAASFCVVSSGTPGPNNMMLLSSGATFGFRRTLPHIFGISAGCVAMVLLLGFGLAGLIESVPWLYTALHIVSTAYLLWLAFKIATSTGLGEVRPRAKPLGFWGAVAFQWVNPKAWAMCLGAATSFSRPETLTTDVLIVAAVLGLTGLPCIMCWAGGGVAIRHWLDRPGLLRIFNVGMAALLVVSLVPGIIELFGSLSGS</sequence>
<dbReference type="AlphaFoldDB" id="A0A5D9CC49"/>
<dbReference type="GO" id="GO:0015171">
    <property type="term" value="F:amino acid transmembrane transporter activity"/>
    <property type="evidence" value="ECO:0007669"/>
    <property type="project" value="TreeGrafter"/>
</dbReference>
<feature type="transmembrane region" description="Helical" evidence="6">
    <location>
        <begin position="142"/>
        <end position="167"/>
    </location>
</feature>
<keyword evidence="4 6" id="KW-1133">Transmembrane helix</keyword>
<dbReference type="RefSeq" id="WP_149520488.1">
    <property type="nucleotide sequence ID" value="NZ_VTOU01000001.1"/>
</dbReference>
<evidence type="ECO:0000256" key="3">
    <source>
        <dbReference type="ARBA" id="ARBA00022692"/>
    </source>
</evidence>
<dbReference type="InterPro" id="IPR001123">
    <property type="entry name" value="LeuE-type"/>
</dbReference>
<evidence type="ECO:0000256" key="5">
    <source>
        <dbReference type="ARBA" id="ARBA00023136"/>
    </source>
</evidence>
<protein>
    <submittedName>
        <fullName evidence="7">LysE family translocator</fullName>
    </submittedName>
</protein>
<evidence type="ECO:0000256" key="6">
    <source>
        <dbReference type="SAM" id="Phobius"/>
    </source>
</evidence>
<keyword evidence="8" id="KW-1185">Reference proteome</keyword>
<dbReference type="EMBL" id="VTOU01000001">
    <property type="protein sequence ID" value="TZG28823.1"/>
    <property type="molecule type" value="Genomic_DNA"/>
</dbReference>
<evidence type="ECO:0000313" key="8">
    <source>
        <dbReference type="Proteomes" id="UP000322077"/>
    </source>
</evidence>
<keyword evidence="3 6" id="KW-0812">Transmembrane</keyword>
<evidence type="ECO:0000313" key="7">
    <source>
        <dbReference type="EMBL" id="TZG28823.1"/>
    </source>
</evidence>
<dbReference type="Pfam" id="PF01810">
    <property type="entry name" value="LysE"/>
    <property type="match status" value="1"/>
</dbReference>
<keyword evidence="2" id="KW-1003">Cell membrane</keyword>
<evidence type="ECO:0000256" key="2">
    <source>
        <dbReference type="ARBA" id="ARBA00022475"/>
    </source>
</evidence>
<organism evidence="7 8">
    <name type="scientific">Sphingomonas montanisoli</name>
    <dbReference type="NCBI Taxonomy" id="2606412"/>
    <lineage>
        <taxon>Bacteria</taxon>
        <taxon>Pseudomonadati</taxon>
        <taxon>Pseudomonadota</taxon>
        <taxon>Alphaproteobacteria</taxon>
        <taxon>Sphingomonadales</taxon>
        <taxon>Sphingomonadaceae</taxon>
        <taxon>Sphingomonas</taxon>
    </lineage>
</organism>
<feature type="transmembrane region" description="Helical" evidence="6">
    <location>
        <begin position="42"/>
        <end position="63"/>
    </location>
</feature>
<evidence type="ECO:0000256" key="4">
    <source>
        <dbReference type="ARBA" id="ARBA00022989"/>
    </source>
</evidence>
<dbReference type="Proteomes" id="UP000322077">
    <property type="component" value="Unassembled WGS sequence"/>
</dbReference>
<feature type="transmembrane region" description="Helical" evidence="6">
    <location>
        <begin position="70"/>
        <end position="88"/>
    </location>
</feature>
<evidence type="ECO:0000256" key="1">
    <source>
        <dbReference type="ARBA" id="ARBA00004651"/>
    </source>
</evidence>
<proteinExistence type="predicted"/>
<accession>A0A5D9CC49</accession>
<dbReference type="PANTHER" id="PTHR30086">
    <property type="entry name" value="ARGININE EXPORTER PROTEIN ARGO"/>
    <property type="match status" value="1"/>
</dbReference>
<comment type="caution">
    <text evidence="7">The sequence shown here is derived from an EMBL/GenBank/DDBJ whole genome shotgun (WGS) entry which is preliminary data.</text>
</comment>
<keyword evidence="5 6" id="KW-0472">Membrane</keyword>
<dbReference type="GO" id="GO:0005886">
    <property type="term" value="C:plasma membrane"/>
    <property type="evidence" value="ECO:0007669"/>
    <property type="project" value="UniProtKB-SubCell"/>
</dbReference>
<dbReference type="PANTHER" id="PTHR30086:SF20">
    <property type="entry name" value="ARGININE EXPORTER PROTEIN ARGO-RELATED"/>
    <property type="match status" value="1"/>
</dbReference>